<reference evidence="4" key="2">
    <citation type="submission" date="2020-12" db="UniProtKB">
        <authorList>
            <consortium name="WormBaseParasite"/>
        </authorList>
    </citation>
    <scope>IDENTIFICATION</scope>
</reference>
<dbReference type="EMBL" id="LN609529">
    <property type="protein sequence ID" value="CEF67870.1"/>
    <property type="molecule type" value="Genomic_DNA"/>
</dbReference>
<protein>
    <submittedName>
        <fullName evidence="2">GTP binding domain and P-loop containing nucleoside triphosphate hydrolase domain-containing protein</fullName>
    </submittedName>
</protein>
<feature type="compositionally biased region" description="Polar residues" evidence="1">
    <location>
        <begin position="531"/>
        <end position="545"/>
    </location>
</feature>
<evidence type="ECO:0000313" key="2">
    <source>
        <dbReference type="EMBL" id="CEF67870.1"/>
    </source>
</evidence>
<feature type="region of interest" description="Disordered" evidence="1">
    <location>
        <begin position="524"/>
        <end position="547"/>
    </location>
</feature>
<feature type="region of interest" description="Disordered" evidence="1">
    <location>
        <begin position="1"/>
        <end position="29"/>
    </location>
</feature>
<sequence length="915" mass="105075">MCLKKKKDTKKKNEASVRSASRLDNKEKKLVSKEMHAVYNEHMEKKQFEFKPANVEEIDAVLAEIDHHHIIHKENHKEQMAEKVSVKSKKTLSGKSSRCSSALSNNVSIKPKQDIIKEDFVMVNGSIKSHHDEENEPDTSCNNSEICEKEIQEKQIDLSSECSSESIKHHKVDVKHILNETTKIEKEIDSINNEMTHNEVTHNEMTHSEMTHNEITHSEITHSEVTNTETKHMETIENKIVNTVESHEKSDGNHVDILHPGNELKSEPLEYIHVCNDDCRQICGKEETYLGYYIPDKESVGDKTDILENIHGKKIKSSIENLVEEIKGTISTVEDLVGEKKLNHFEDENNNSHLDNHKHIHSNSNKHGEENVIMESVTIKNSTHNLTTTNIENVHKENIITTTFYEEILEPNDDVLKNPSNECNIYYNSPLCFEDVEHTTGKKTNSIKKSKTNSEISFHNEKSNTHHNSSNEIHSENKIVNHSHKSSIHSNIDRNIISPKKNSINYSVISNVSTISNCSVEKVPSIKPRQSKSLNYSSAKNSSKHSINDSEISKQIYNDNTITQNSNNLSLLYKSKRKAGSIKSIDTTLSYGYPTKKHVIEKKNYNEIKKITEYQLDNKMDYNGRCNGYYLIKPQMTQIVCKYTGGVKIIIGGSQNKSVNDKKIILFGTKGSGKTTLVNNYCNILYGVGRECNFRFVVNSPDEIESTKNIVTYEFNNTILGHKFTIVDTPGFDCTKPSAETFSYKSLYEIYLKNYISKANRILIHGVGIVVRDEDDIWNSKFYRQVSGIRRIFCGNYENKNLYPIVTNAKAFSKLNYFTENLHGVYDHNDSTNDHYRNESNMRKNTKRRANWYADIFRITSNIYETNFEGKKTLDKIYLFNETEAASDRLFTTLQNNLPILLKKKQGRFETIHEY</sequence>
<keyword evidence="3" id="KW-1185">Reference proteome</keyword>
<dbReference type="WormBase" id="SRAE_2000253200">
    <property type="protein sequence ID" value="SRP00166"/>
    <property type="gene ID" value="WBGene00262742"/>
</dbReference>
<feature type="compositionally biased region" description="Basic residues" evidence="1">
    <location>
        <begin position="1"/>
        <end position="10"/>
    </location>
</feature>
<dbReference type="RefSeq" id="XP_024507070.1">
    <property type="nucleotide sequence ID" value="XM_024653611.1"/>
</dbReference>
<dbReference type="Proteomes" id="UP000035682">
    <property type="component" value="Unplaced"/>
</dbReference>
<organism evidence="2">
    <name type="scientific">Strongyloides ratti</name>
    <name type="common">Parasitic roundworm</name>
    <dbReference type="NCBI Taxonomy" id="34506"/>
    <lineage>
        <taxon>Eukaryota</taxon>
        <taxon>Metazoa</taxon>
        <taxon>Ecdysozoa</taxon>
        <taxon>Nematoda</taxon>
        <taxon>Chromadorea</taxon>
        <taxon>Rhabditida</taxon>
        <taxon>Tylenchina</taxon>
        <taxon>Panagrolaimomorpha</taxon>
        <taxon>Strongyloidoidea</taxon>
        <taxon>Strongyloididae</taxon>
        <taxon>Strongyloides</taxon>
    </lineage>
</organism>
<dbReference type="GeneID" id="36380235"/>
<dbReference type="InterPro" id="IPR027417">
    <property type="entry name" value="P-loop_NTPase"/>
</dbReference>
<dbReference type="OrthoDB" id="8954335at2759"/>
<name>A0A090LK05_STRRB</name>
<dbReference type="SUPFAM" id="SSF52540">
    <property type="entry name" value="P-loop containing nucleoside triphosphate hydrolases"/>
    <property type="match status" value="1"/>
</dbReference>
<feature type="compositionally biased region" description="Basic and acidic residues" evidence="1">
    <location>
        <begin position="11"/>
        <end position="29"/>
    </location>
</feature>
<dbReference type="GO" id="GO:0016787">
    <property type="term" value="F:hydrolase activity"/>
    <property type="evidence" value="ECO:0007669"/>
    <property type="project" value="UniProtKB-KW"/>
</dbReference>
<reference evidence="2 3" key="1">
    <citation type="submission" date="2014-09" db="EMBL/GenBank/DDBJ databases">
        <authorList>
            <person name="Martin A.A."/>
        </authorList>
    </citation>
    <scope>NUCLEOTIDE SEQUENCE</scope>
    <source>
        <strain evidence="3">ED321</strain>
        <strain evidence="2">ED321 Heterogonic</strain>
    </source>
</reference>
<dbReference type="WBParaSite" id="SRAE_2000253200.1">
    <property type="protein sequence ID" value="SRAE_2000253200.1"/>
    <property type="gene ID" value="WBGene00262742"/>
</dbReference>
<evidence type="ECO:0000313" key="4">
    <source>
        <dbReference type="WBParaSite" id="SRAE_2000253200.1"/>
    </source>
</evidence>
<proteinExistence type="predicted"/>
<evidence type="ECO:0000313" key="3">
    <source>
        <dbReference type="Proteomes" id="UP000035682"/>
    </source>
</evidence>
<dbReference type="CDD" id="cd00882">
    <property type="entry name" value="Ras_like_GTPase"/>
    <property type="match status" value="1"/>
</dbReference>
<evidence type="ECO:0000256" key="1">
    <source>
        <dbReference type="SAM" id="MobiDB-lite"/>
    </source>
</evidence>
<dbReference type="Gene3D" id="3.40.50.300">
    <property type="entry name" value="P-loop containing nucleotide triphosphate hydrolases"/>
    <property type="match status" value="1"/>
</dbReference>
<keyword evidence="2" id="KW-0378">Hydrolase</keyword>
<dbReference type="AlphaFoldDB" id="A0A090LK05"/>
<gene>
    <name evidence="2 4 5" type="ORF">SRAE_2000253200</name>
</gene>
<evidence type="ECO:0000313" key="5">
    <source>
        <dbReference type="WormBase" id="SRAE_2000253200"/>
    </source>
</evidence>
<dbReference type="STRING" id="34506.A0A090LK05"/>
<dbReference type="CTD" id="36380235"/>
<accession>A0A090LK05</accession>